<dbReference type="InterPro" id="IPR005149">
    <property type="entry name" value="Tscrpt_reg_PadR_N"/>
</dbReference>
<dbReference type="Pfam" id="PF03551">
    <property type="entry name" value="PadR"/>
    <property type="match status" value="1"/>
</dbReference>
<dbReference type="PANTHER" id="PTHR33169">
    <property type="entry name" value="PADR-FAMILY TRANSCRIPTIONAL REGULATOR"/>
    <property type="match status" value="1"/>
</dbReference>
<comment type="caution">
    <text evidence="2">The sequence shown here is derived from an EMBL/GenBank/DDBJ whole genome shotgun (WGS) entry which is preliminary data.</text>
</comment>
<sequence length="112" mass="12852">MELYNEETARSQMRKGTLDFIVLLVISRGPVYASDILAELKKSQLIVVEGTLYPLLSRLRSSGLLQYAWQESRSGPPRKYYSLTDSGREFLDHLSENWKELNLSIKKLSADK</sequence>
<evidence type="ECO:0000313" key="2">
    <source>
        <dbReference type="EMBL" id="PIQ68722.1"/>
    </source>
</evidence>
<reference evidence="2 3" key="1">
    <citation type="submission" date="2017-09" db="EMBL/GenBank/DDBJ databases">
        <title>Depth-based differentiation of microbial function through sediment-hosted aquifers and enrichment of novel symbionts in the deep terrestrial subsurface.</title>
        <authorList>
            <person name="Probst A.J."/>
            <person name="Ladd B."/>
            <person name="Jarett J.K."/>
            <person name="Geller-Mcgrath D.E."/>
            <person name="Sieber C.M."/>
            <person name="Emerson J.B."/>
            <person name="Anantharaman K."/>
            <person name="Thomas B.C."/>
            <person name="Malmstrom R."/>
            <person name="Stieglmeier M."/>
            <person name="Klingl A."/>
            <person name="Woyke T."/>
            <person name="Ryan C.M."/>
            <person name="Banfield J.F."/>
        </authorList>
    </citation>
    <scope>NUCLEOTIDE SEQUENCE [LARGE SCALE GENOMIC DNA]</scope>
    <source>
        <strain evidence="2">CG11_big_fil_rev_8_21_14_0_20_46_11</strain>
    </source>
</reference>
<name>A0A2H0KBU1_9BACT</name>
<accession>A0A2H0KBU1</accession>
<proteinExistence type="predicted"/>
<evidence type="ECO:0000313" key="3">
    <source>
        <dbReference type="Proteomes" id="UP000229342"/>
    </source>
</evidence>
<dbReference type="InterPro" id="IPR052509">
    <property type="entry name" value="Metal_resp_DNA-bind_regulator"/>
</dbReference>
<dbReference type="SUPFAM" id="SSF46785">
    <property type="entry name" value="Winged helix' DNA-binding domain"/>
    <property type="match status" value="1"/>
</dbReference>
<dbReference type="EMBL" id="PCVG01000032">
    <property type="protein sequence ID" value="PIQ68722.1"/>
    <property type="molecule type" value="Genomic_DNA"/>
</dbReference>
<dbReference type="AlphaFoldDB" id="A0A2H0KBU1"/>
<dbReference type="Proteomes" id="UP000229342">
    <property type="component" value="Unassembled WGS sequence"/>
</dbReference>
<dbReference type="Gene3D" id="1.10.10.10">
    <property type="entry name" value="Winged helix-like DNA-binding domain superfamily/Winged helix DNA-binding domain"/>
    <property type="match status" value="1"/>
</dbReference>
<dbReference type="PANTHER" id="PTHR33169:SF14">
    <property type="entry name" value="TRANSCRIPTIONAL REGULATOR RV3488"/>
    <property type="match status" value="1"/>
</dbReference>
<gene>
    <name evidence="2" type="ORF">COV91_02665</name>
</gene>
<dbReference type="InterPro" id="IPR036388">
    <property type="entry name" value="WH-like_DNA-bd_sf"/>
</dbReference>
<organism evidence="2 3">
    <name type="scientific">Candidatus Taylorbacteria bacterium CG11_big_fil_rev_8_21_14_0_20_46_11</name>
    <dbReference type="NCBI Taxonomy" id="1975025"/>
    <lineage>
        <taxon>Bacteria</taxon>
        <taxon>Candidatus Tayloriibacteriota</taxon>
    </lineage>
</organism>
<evidence type="ECO:0000259" key="1">
    <source>
        <dbReference type="Pfam" id="PF03551"/>
    </source>
</evidence>
<feature type="domain" description="Transcription regulator PadR N-terminal" evidence="1">
    <location>
        <begin position="22"/>
        <end position="92"/>
    </location>
</feature>
<dbReference type="InterPro" id="IPR036390">
    <property type="entry name" value="WH_DNA-bd_sf"/>
</dbReference>
<protein>
    <submittedName>
        <fullName evidence="2">PadR family transcriptional regulator</fullName>
    </submittedName>
</protein>